<proteinExistence type="predicted"/>
<feature type="region of interest" description="Disordered" evidence="1">
    <location>
        <begin position="31"/>
        <end position="60"/>
    </location>
</feature>
<dbReference type="AlphaFoldDB" id="A0A098DFY3"/>
<sequence>MESEYLRAALRCDNAKGTITRELLNNLVKKHRRNDDAGADDRRSSRKKRDKDCSLHCDEV</sequence>
<reference evidence="2" key="3">
    <citation type="submission" date="2017-01" db="UniProtKB">
        <authorList>
            <consortium name="EnsemblFungi"/>
        </authorList>
    </citation>
    <scope>IDENTIFICATION</scope>
    <source>
        <strain evidence="2">PH-1 / ATCC MYA-4620 / FGSC 9075 / NRRL 31084</strain>
    </source>
</reference>
<reference evidence="2" key="2">
    <citation type="journal article" date="2010" name="Nature">
        <title>Comparative genomics reveals mobile pathogenicity chromosomes in Fusarium.</title>
        <authorList>
            <person name="Ma L.J."/>
            <person name="van der Does H.C."/>
            <person name="Borkovich K.A."/>
            <person name="Coleman J.J."/>
            <person name="Daboussi M.J."/>
            <person name="Di Pietro A."/>
            <person name="Dufresne M."/>
            <person name="Freitag M."/>
            <person name="Grabherr M."/>
            <person name="Henrissat B."/>
            <person name="Houterman P.M."/>
            <person name="Kang S."/>
            <person name="Shim W.B."/>
            <person name="Woloshuk C."/>
            <person name="Xie X."/>
            <person name="Xu J.R."/>
            <person name="Antoniw J."/>
            <person name="Baker S.E."/>
            <person name="Bluhm B.H."/>
            <person name="Breakspear A."/>
            <person name="Brown D.W."/>
            <person name="Butchko R.A."/>
            <person name="Chapman S."/>
            <person name="Coulson R."/>
            <person name="Coutinho P.M."/>
            <person name="Danchin E.G."/>
            <person name="Diener A."/>
            <person name="Gale L.R."/>
            <person name="Gardiner D.M."/>
            <person name="Goff S."/>
            <person name="Hammond-Kosack K.E."/>
            <person name="Hilburn K."/>
            <person name="Hua-Van A."/>
            <person name="Jonkers W."/>
            <person name="Kazan K."/>
            <person name="Kodira C.D."/>
            <person name="Koehrsen M."/>
            <person name="Kumar L."/>
            <person name="Lee Y.H."/>
            <person name="Li L."/>
            <person name="Manners J.M."/>
            <person name="Miranda-Saavedra D."/>
            <person name="Mukherjee M."/>
            <person name="Park G."/>
            <person name="Park J."/>
            <person name="Park S.Y."/>
            <person name="Proctor R.H."/>
            <person name="Regev A."/>
            <person name="Ruiz-Roldan M.C."/>
            <person name="Sain D."/>
            <person name="Sakthikumar S."/>
            <person name="Sykes S."/>
            <person name="Schwartz D.C."/>
            <person name="Turgeon B.G."/>
            <person name="Wapinski I."/>
            <person name="Yoder O."/>
            <person name="Young S."/>
            <person name="Zeng Q."/>
            <person name="Zhou S."/>
            <person name="Galagan J."/>
            <person name="Cuomo C.A."/>
            <person name="Kistler H.C."/>
            <person name="Rep M."/>
        </authorList>
    </citation>
    <scope>GENOME REANNOTATION</scope>
    <source>
        <strain evidence="2">PH-1 / ATCC MYA-4620 / FGSC 9075 / NRRL 31084</strain>
    </source>
</reference>
<feature type="compositionally biased region" description="Basic and acidic residues" evidence="1">
    <location>
        <begin position="33"/>
        <end position="43"/>
    </location>
</feature>
<accession>A0A098DFY3</accession>
<accession>A0A0E0S026</accession>
<dbReference type="EMBL" id="HG970333">
    <property type="status" value="NOT_ANNOTATED_CDS"/>
    <property type="molecule type" value="Genomic_DNA"/>
</dbReference>
<reference evidence="2" key="1">
    <citation type="journal article" date="2007" name="Science">
        <title>The Fusarium graminearum genome reveals a link between localized polymorphism and pathogen specialization.</title>
        <authorList>
            <person name="Cuomo C.A."/>
            <person name="Gueldener U."/>
            <person name="Xu J.-R."/>
            <person name="Trail F."/>
            <person name="Turgeon B.G."/>
            <person name="Di Pietro A."/>
            <person name="Walton J.D."/>
            <person name="Ma L.-J."/>
            <person name="Baker S.E."/>
            <person name="Rep M."/>
            <person name="Adam G."/>
            <person name="Antoniw J."/>
            <person name="Baldwin T."/>
            <person name="Calvo S.E."/>
            <person name="Chang Y.-L."/>
            <person name="DeCaprio D."/>
            <person name="Gale L.R."/>
            <person name="Gnerre S."/>
            <person name="Goswami R.S."/>
            <person name="Hammond-Kosack K."/>
            <person name="Harris L.J."/>
            <person name="Hilburn K."/>
            <person name="Kennell J.C."/>
            <person name="Kroken S."/>
            <person name="Magnuson J.K."/>
            <person name="Mannhaupt G."/>
            <person name="Mauceli E.W."/>
            <person name="Mewes H.-W."/>
            <person name="Mitterbauer R."/>
            <person name="Muehlbauer G."/>
            <person name="Muensterkoetter M."/>
            <person name="Nelson D."/>
            <person name="O'Donnell K."/>
            <person name="Ouellet T."/>
            <person name="Qi W."/>
            <person name="Quesneville H."/>
            <person name="Roncero M.I.G."/>
            <person name="Seong K.-Y."/>
            <person name="Tetko I.V."/>
            <person name="Urban M."/>
            <person name="Waalwijk C."/>
            <person name="Ward T.J."/>
            <person name="Yao J."/>
            <person name="Birren B.W."/>
            <person name="Kistler H.C."/>
        </authorList>
    </citation>
    <scope>NUCLEOTIDE SEQUENCE [LARGE SCALE GENOMIC DNA]</scope>
    <source>
        <strain evidence="2">PH-1 / ATCC MYA-4620 / FGSC 9075 / NRRL 31084</strain>
    </source>
</reference>
<organism evidence="2">
    <name type="scientific">Gibberella zeae (strain ATCC MYA-4620 / CBS 123657 / FGSC 9075 / NRRL 31084 / PH-1)</name>
    <name type="common">Wheat head blight fungus</name>
    <name type="synonym">Fusarium graminearum</name>
    <dbReference type="NCBI Taxonomy" id="229533"/>
    <lineage>
        <taxon>Eukaryota</taxon>
        <taxon>Fungi</taxon>
        <taxon>Dikarya</taxon>
        <taxon>Ascomycota</taxon>
        <taxon>Pezizomycotina</taxon>
        <taxon>Sordariomycetes</taxon>
        <taxon>Hypocreomycetidae</taxon>
        <taxon>Hypocreales</taxon>
        <taxon>Nectriaceae</taxon>
        <taxon>Fusarium</taxon>
    </lineage>
</organism>
<feature type="compositionally biased region" description="Basic and acidic residues" evidence="1">
    <location>
        <begin position="50"/>
        <end position="60"/>
    </location>
</feature>
<dbReference type="EnsemblFungi" id="CEF76851">
    <property type="protein sequence ID" value="CEF76851"/>
    <property type="gene ID" value="FGRRES_20132"/>
</dbReference>
<evidence type="ECO:0000313" key="2">
    <source>
        <dbReference type="EnsemblFungi" id="CEF76851"/>
    </source>
</evidence>
<evidence type="ECO:0000256" key="1">
    <source>
        <dbReference type="SAM" id="MobiDB-lite"/>
    </source>
</evidence>
<name>A0A098DFY3_GIBZE</name>
<protein>
    <submittedName>
        <fullName evidence="2">Uncharacterized protein</fullName>
    </submittedName>
</protein>